<evidence type="ECO:0000256" key="8">
    <source>
        <dbReference type="SAM" id="Coils"/>
    </source>
</evidence>
<dbReference type="Gramene" id="arahy.Tifrunner.gnm2.ann2.Ah03g433800.1">
    <property type="protein sequence ID" value="arahy.Tifrunner.gnm2.ann2.Ah03g433800.1-CDS"/>
    <property type="gene ID" value="arahy.Tifrunner.gnm2.ann2.Ah03g433800"/>
</dbReference>
<organism evidence="10 11">
    <name type="scientific">Arachis hypogaea</name>
    <name type="common">Peanut</name>
    <dbReference type="NCBI Taxonomy" id="3818"/>
    <lineage>
        <taxon>Eukaryota</taxon>
        <taxon>Viridiplantae</taxon>
        <taxon>Streptophyta</taxon>
        <taxon>Embryophyta</taxon>
        <taxon>Tracheophyta</taxon>
        <taxon>Spermatophyta</taxon>
        <taxon>Magnoliopsida</taxon>
        <taxon>eudicotyledons</taxon>
        <taxon>Gunneridae</taxon>
        <taxon>Pentapetalae</taxon>
        <taxon>rosids</taxon>
        <taxon>fabids</taxon>
        <taxon>Fabales</taxon>
        <taxon>Fabaceae</taxon>
        <taxon>Papilionoideae</taxon>
        <taxon>50 kb inversion clade</taxon>
        <taxon>dalbergioids sensu lato</taxon>
        <taxon>Dalbergieae</taxon>
        <taxon>Pterocarpus clade</taxon>
        <taxon>Arachis</taxon>
    </lineage>
</organism>
<dbReference type="Gene3D" id="1.20.5.170">
    <property type="match status" value="1"/>
</dbReference>
<evidence type="ECO:0000313" key="11">
    <source>
        <dbReference type="Proteomes" id="UP000289738"/>
    </source>
</evidence>
<keyword evidence="3" id="KW-0805">Transcription regulation</keyword>
<comment type="caution">
    <text evidence="10">The sequence shown here is derived from an EMBL/GenBank/DDBJ whole genome shotgun (WGS) entry which is preliminary data.</text>
</comment>
<name>A0A445DS50_ARAHY</name>
<feature type="domain" description="DOG1" evidence="9">
    <location>
        <begin position="148"/>
        <end position="358"/>
    </location>
</feature>
<keyword evidence="5" id="KW-0010">Activator</keyword>
<comment type="similarity">
    <text evidence="2">Belongs to the bZIP family.</text>
</comment>
<keyword evidence="11" id="KW-1185">Reference proteome</keyword>
<protein>
    <recommendedName>
        <fullName evidence="9">DOG1 domain-containing protein</fullName>
    </recommendedName>
</protein>
<evidence type="ECO:0000256" key="5">
    <source>
        <dbReference type="ARBA" id="ARBA00023159"/>
    </source>
</evidence>
<proteinExistence type="inferred from homology"/>
<dbReference type="GO" id="GO:0003700">
    <property type="term" value="F:DNA-binding transcription factor activity"/>
    <property type="evidence" value="ECO:0007669"/>
    <property type="project" value="InterPro"/>
</dbReference>
<evidence type="ECO:0000256" key="2">
    <source>
        <dbReference type="ARBA" id="ARBA00007163"/>
    </source>
</evidence>
<dbReference type="PANTHER" id="PTHR45693:SF36">
    <property type="entry name" value="TRANSCRIPTION FACTOR TGA4"/>
    <property type="match status" value="1"/>
</dbReference>
<evidence type="ECO:0000313" key="10">
    <source>
        <dbReference type="EMBL" id="RYR66003.1"/>
    </source>
</evidence>
<dbReference type="EMBL" id="SDMP01000003">
    <property type="protein sequence ID" value="RYR66003.1"/>
    <property type="molecule type" value="Genomic_DNA"/>
</dbReference>
<sequence length="368" mass="41626">MNSPTSHFVPPRRMGVYDPIHQISMWEENFRSNVSLSASTLLIDDAEIKFDNQSEYASHGIPGTSKQYDQEANRLADKIQRRLAQNREAARKSRLRKKAYVQQLESCRVKLMQLEQEVDHAKQQGLHIGGTGLGSNSLGFAASLNSGITNFEMEYGRWLEERNRHTLALRNALSSHMGDVELGELVDGTMNHYFKLFGMKSAAAKADAFYVMSGMWKSSAERFFFWIGGFRPSEILKILVPRIETMTEQQRSDISNLGKSCQQAEDALSQGMDKLQQMVSESVAAGQLEEQTNTPNMSTAMERLAALVSFVNQADHLRQETLLQMSRILTKRQAARWLLALGEYFQRLQALSSFWANRPPKPAECLIP</sequence>
<gene>
    <name evidence="10" type="ORF">Ahy_A03g011930</name>
</gene>
<dbReference type="FunFam" id="1.20.5.170:FF:000019">
    <property type="entry name" value="BZIP family transcription factor"/>
    <property type="match status" value="1"/>
</dbReference>
<dbReference type="Proteomes" id="UP000289738">
    <property type="component" value="Chromosome A03"/>
</dbReference>
<dbReference type="GO" id="GO:0000976">
    <property type="term" value="F:transcription cis-regulatory region binding"/>
    <property type="evidence" value="ECO:0007669"/>
    <property type="project" value="UniProtKB-ARBA"/>
</dbReference>
<dbReference type="Pfam" id="PF14144">
    <property type="entry name" value="DOG1"/>
    <property type="match status" value="1"/>
</dbReference>
<dbReference type="PANTHER" id="PTHR45693">
    <property type="entry name" value="TRANSCRIPTION FACTOR TGA9"/>
    <property type="match status" value="1"/>
</dbReference>
<feature type="coiled-coil region" evidence="8">
    <location>
        <begin position="97"/>
        <end position="124"/>
    </location>
</feature>
<dbReference type="GO" id="GO:0006351">
    <property type="term" value="P:DNA-templated transcription"/>
    <property type="evidence" value="ECO:0007669"/>
    <property type="project" value="InterPro"/>
</dbReference>
<keyword evidence="7" id="KW-0539">Nucleus</keyword>
<evidence type="ECO:0000256" key="7">
    <source>
        <dbReference type="ARBA" id="ARBA00023242"/>
    </source>
</evidence>
<comment type="subcellular location">
    <subcellularLocation>
        <location evidence="1">Nucleus</location>
    </subcellularLocation>
</comment>
<dbReference type="InterPro" id="IPR004827">
    <property type="entry name" value="bZIP"/>
</dbReference>
<dbReference type="OrthoDB" id="2015618at2759"/>
<dbReference type="AlphaFoldDB" id="A0A445DS50"/>
<evidence type="ECO:0000256" key="4">
    <source>
        <dbReference type="ARBA" id="ARBA00023125"/>
    </source>
</evidence>
<dbReference type="GO" id="GO:0005634">
    <property type="term" value="C:nucleus"/>
    <property type="evidence" value="ECO:0007669"/>
    <property type="project" value="UniProtKB-SubCell"/>
</dbReference>
<evidence type="ECO:0000256" key="6">
    <source>
        <dbReference type="ARBA" id="ARBA00023163"/>
    </source>
</evidence>
<dbReference type="PROSITE" id="PS00036">
    <property type="entry name" value="BZIP_BASIC"/>
    <property type="match status" value="1"/>
</dbReference>
<keyword evidence="8" id="KW-0175">Coiled coil</keyword>
<keyword evidence="6" id="KW-0804">Transcription</keyword>
<reference evidence="10 11" key="1">
    <citation type="submission" date="2019-01" db="EMBL/GenBank/DDBJ databases">
        <title>Sequencing of cultivated peanut Arachis hypogaea provides insights into genome evolution and oil improvement.</title>
        <authorList>
            <person name="Chen X."/>
        </authorList>
    </citation>
    <scope>NUCLEOTIDE SEQUENCE [LARGE SCALE GENOMIC DNA]</scope>
    <source>
        <strain evidence="11">cv. Fuhuasheng</strain>
        <tissue evidence="10">Leaves</tissue>
    </source>
</reference>
<evidence type="ECO:0000259" key="9">
    <source>
        <dbReference type="PROSITE" id="PS51806"/>
    </source>
</evidence>
<dbReference type="InterPro" id="IPR046347">
    <property type="entry name" value="bZIP_sf"/>
</dbReference>
<dbReference type="STRING" id="3818.A0A445DS50"/>
<evidence type="ECO:0000256" key="1">
    <source>
        <dbReference type="ARBA" id="ARBA00004123"/>
    </source>
</evidence>
<dbReference type="PROSITE" id="PS51806">
    <property type="entry name" value="DOG1"/>
    <property type="match status" value="1"/>
</dbReference>
<keyword evidence="4" id="KW-0238">DNA-binding</keyword>
<accession>A0A445DS50</accession>
<evidence type="ECO:0000256" key="3">
    <source>
        <dbReference type="ARBA" id="ARBA00023015"/>
    </source>
</evidence>
<dbReference type="SMR" id="A0A445DS50"/>
<dbReference type="SUPFAM" id="SSF57959">
    <property type="entry name" value="Leucine zipper domain"/>
    <property type="match status" value="1"/>
</dbReference>
<dbReference type="InterPro" id="IPR025422">
    <property type="entry name" value="TGA_domain"/>
</dbReference>
<dbReference type="Pfam" id="PF00170">
    <property type="entry name" value="bZIP_1"/>
    <property type="match status" value="1"/>
</dbReference>